<proteinExistence type="inferred from homology"/>
<dbReference type="GO" id="GO:0004838">
    <property type="term" value="F:L-tyrosine-2-oxoglutarate transaminase activity"/>
    <property type="evidence" value="ECO:0007669"/>
    <property type="project" value="TreeGrafter"/>
</dbReference>
<dbReference type="PANTHER" id="PTHR11879:SF22">
    <property type="entry name" value="ASPARTATE AMINOTRANSFERASE, MITOCHONDRIAL"/>
    <property type="match status" value="1"/>
</dbReference>
<dbReference type="Pfam" id="PF00155">
    <property type="entry name" value="Aminotran_1_2"/>
    <property type="match status" value="1"/>
</dbReference>
<feature type="domain" description="Aminotransferase class I/classII large" evidence="7">
    <location>
        <begin position="27"/>
        <end position="388"/>
    </location>
</feature>
<evidence type="ECO:0000256" key="4">
    <source>
        <dbReference type="ARBA" id="ARBA00022576"/>
    </source>
</evidence>
<evidence type="ECO:0000256" key="1">
    <source>
        <dbReference type="ARBA" id="ARBA00001933"/>
    </source>
</evidence>
<dbReference type="GO" id="GO:0033585">
    <property type="term" value="P:L-phenylalanine biosynthetic process from chorismate via phenylpyruvate"/>
    <property type="evidence" value="ECO:0007669"/>
    <property type="project" value="TreeGrafter"/>
</dbReference>
<dbReference type="SUPFAM" id="SSF53383">
    <property type="entry name" value="PLP-dependent transferases"/>
    <property type="match status" value="1"/>
</dbReference>
<evidence type="ECO:0000256" key="2">
    <source>
        <dbReference type="ARBA" id="ARBA00007441"/>
    </source>
</evidence>
<dbReference type="NCBIfam" id="NF006719">
    <property type="entry name" value="PRK09257.1"/>
    <property type="match status" value="1"/>
</dbReference>
<dbReference type="Gene3D" id="3.90.1150.10">
    <property type="entry name" value="Aspartate Aminotransferase, domain 1"/>
    <property type="match status" value="1"/>
</dbReference>
<evidence type="ECO:0000256" key="6">
    <source>
        <dbReference type="ARBA" id="ARBA00022898"/>
    </source>
</evidence>
<comment type="cofactor">
    <cofactor evidence="1">
        <name>pyridoxal 5'-phosphate</name>
        <dbReference type="ChEBI" id="CHEBI:597326"/>
    </cofactor>
</comment>
<name>A0A3D9FIN4_9SPHN</name>
<dbReference type="GO" id="GO:0042802">
    <property type="term" value="F:identical protein binding"/>
    <property type="evidence" value="ECO:0007669"/>
    <property type="project" value="TreeGrafter"/>
</dbReference>
<accession>A0A3D9FIN4</accession>
<gene>
    <name evidence="8" type="ORF">DFR46_2489</name>
</gene>
<comment type="similarity">
    <text evidence="2">Belongs to the class-I pyridoxal-phosphate-dependent aminotransferase family.</text>
</comment>
<comment type="subunit">
    <text evidence="3">Homodimer.</text>
</comment>
<dbReference type="InterPro" id="IPR004839">
    <property type="entry name" value="Aminotransferase_I/II_large"/>
</dbReference>
<dbReference type="PANTHER" id="PTHR11879">
    <property type="entry name" value="ASPARTATE AMINOTRANSFERASE"/>
    <property type="match status" value="1"/>
</dbReference>
<dbReference type="CDD" id="cd00609">
    <property type="entry name" value="AAT_like"/>
    <property type="match status" value="1"/>
</dbReference>
<protein>
    <submittedName>
        <fullName evidence="8">Aromatic amino acid aminotransferase</fullName>
    </submittedName>
</protein>
<dbReference type="InterPro" id="IPR015421">
    <property type="entry name" value="PyrdxlP-dep_Trfase_major"/>
</dbReference>
<dbReference type="GO" id="GO:0005829">
    <property type="term" value="C:cytosol"/>
    <property type="evidence" value="ECO:0007669"/>
    <property type="project" value="TreeGrafter"/>
</dbReference>
<dbReference type="InterPro" id="IPR015424">
    <property type="entry name" value="PyrdxlP-dep_Trfase"/>
</dbReference>
<evidence type="ECO:0000256" key="5">
    <source>
        <dbReference type="ARBA" id="ARBA00022679"/>
    </source>
</evidence>
<evidence type="ECO:0000259" key="7">
    <source>
        <dbReference type="Pfam" id="PF00155"/>
    </source>
</evidence>
<dbReference type="RefSeq" id="WP_116236712.1">
    <property type="nucleotide sequence ID" value="NZ_QRDP01000004.1"/>
</dbReference>
<evidence type="ECO:0000313" key="8">
    <source>
        <dbReference type="EMBL" id="RED17442.1"/>
    </source>
</evidence>
<evidence type="ECO:0000256" key="3">
    <source>
        <dbReference type="ARBA" id="ARBA00011738"/>
    </source>
</evidence>
<dbReference type="GO" id="GO:0030170">
    <property type="term" value="F:pyridoxal phosphate binding"/>
    <property type="evidence" value="ECO:0007669"/>
    <property type="project" value="InterPro"/>
</dbReference>
<keyword evidence="5 8" id="KW-0808">Transferase</keyword>
<dbReference type="AlphaFoldDB" id="A0A3D9FIN4"/>
<keyword evidence="6" id="KW-0663">Pyridoxal phosphate</keyword>
<dbReference type="PRINTS" id="PR00799">
    <property type="entry name" value="TRANSAMINASE"/>
</dbReference>
<reference evidence="8 9" key="1">
    <citation type="submission" date="2018-07" db="EMBL/GenBank/DDBJ databases">
        <title>Genomic Encyclopedia of Type Strains, Phase IV (KMG-IV): sequencing the most valuable type-strain genomes for metagenomic binning, comparative biology and taxonomic classification.</title>
        <authorList>
            <person name="Goeker M."/>
        </authorList>
    </citation>
    <scope>NUCLEOTIDE SEQUENCE [LARGE SCALE GENOMIC DNA]</scope>
    <source>
        <strain evidence="8 9">DSM 26725</strain>
    </source>
</reference>
<evidence type="ECO:0000313" key="9">
    <source>
        <dbReference type="Proteomes" id="UP000256310"/>
    </source>
</evidence>
<dbReference type="EMBL" id="QRDP01000004">
    <property type="protein sequence ID" value="RED17442.1"/>
    <property type="molecule type" value="Genomic_DNA"/>
</dbReference>
<dbReference type="Gene3D" id="3.40.640.10">
    <property type="entry name" value="Type I PLP-dependent aspartate aminotransferase-like (Major domain)"/>
    <property type="match status" value="1"/>
</dbReference>
<keyword evidence="4 8" id="KW-0032">Aminotransferase</keyword>
<dbReference type="InterPro" id="IPR015422">
    <property type="entry name" value="PyrdxlP-dep_Trfase_small"/>
</dbReference>
<dbReference type="GO" id="GO:0004069">
    <property type="term" value="F:L-aspartate:2-oxoglutarate aminotransferase activity"/>
    <property type="evidence" value="ECO:0007669"/>
    <property type="project" value="TreeGrafter"/>
</dbReference>
<dbReference type="Proteomes" id="UP000256310">
    <property type="component" value="Unassembled WGS sequence"/>
</dbReference>
<dbReference type="InterPro" id="IPR000796">
    <property type="entry name" value="Asp_trans"/>
</dbReference>
<comment type="caution">
    <text evidence="8">The sequence shown here is derived from an EMBL/GenBank/DDBJ whole genome shotgun (WGS) entry which is preliminary data.</text>
</comment>
<keyword evidence="9" id="KW-1185">Reference proteome</keyword>
<organism evidence="8 9">
    <name type="scientific">Parasphingopyxis lamellibrachiae</name>
    <dbReference type="NCBI Taxonomy" id="680125"/>
    <lineage>
        <taxon>Bacteria</taxon>
        <taxon>Pseudomonadati</taxon>
        <taxon>Pseudomonadota</taxon>
        <taxon>Alphaproteobacteria</taxon>
        <taxon>Sphingomonadales</taxon>
        <taxon>Sphingomonadaceae</taxon>
        <taxon>Parasphingopyxis</taxon>
    </lineage>
</organism>
<dbReference type="OrthoDB" id="9766445at2"/>
<sequence>MFDNAVARPLDQIIAISRAYQADPREDKVDFGIGVYKDETGLTPIMRAVKAAEQKLIDTQTTKTYVGVGGDQAFVELLAKEVLPDHVYGTDMVGIQSIGGSGAVRVLAELALSLNPGASFWIPDPSWPNHRAIFGAVGARIATYPYPKFTADSGIDAILEALDAASPGDVVVIHGGCHNPTGIDPDLEELAKLAEGVVARGLIPFVDSAYLGFGRGWKEDAERVAVVADKAPEMLLALSCSKNFGIYRERTGAALLVGKGHTNLAAANSNLLALARANYSMPPDHGAAIVRTIFQDPALKADWLAELKEIRETINTARGALALALARAKQDRDWTYIDKGMGMFSLIDVTPEAAAALREEQGVYIIPDGRMNVAGIDITKIDEIAAKLVTAL</sequence>